<protein>
    <submittedName>
        <fullName evidence="1">Uncharacterized protein</fullName>
    </submittedName>
</protein>
<accession>A0AAV1UUZ9</accession>
<dbReference type="AlphaFoldDB" id="A0AAV1UUZ9"/>
<organism evidence="1 2">
    <name type="scientific">Peronospora matthiolae</name>
    <dbReference type="NCBI Taxonomy" id="2874970"/>
    <lineage>
        <taxon>Eukaryota</taxon>
        <taxon>Sar</taxon>
        <taxon>Stramenopiles</taxon>
        <taxon>Oomycota</taxon>
        <taxon>Peronosporomycetes</taxon>
        <taxon>Peronosporales</taxon>
        <taxon>Peronosporaceae</taxon>
        <taxon>Peronospora</taxon>
    </lineage>
</organism>
<dbReference type="EMBL" id="CAKLBY020000229">
    <property type="protein sequence ID" value="CAK7938111.1"/>
    <property type="molecule type" value="Genomic_DNA"/>
</dbReference>
<dbReference type="Proteomes" id="UP001162060">
    <property type="component" value="Unassembled WGS sequence"/>
</dbReference>
<name>A0AAV1UUZ9_9STRA</name>
<proteinExistence type="predicted"/>
<gene>
    <name evidence="1" type="ORF">PM001_LOCUS23261</name>
</gene>
<comment type="caution">
    <text evidence="1">The sequence shown here is derived from an EMBL/GenBank/DDBJ whole genome shotgun (WGS) entry which is preliminary data.</text>
</comment>
<evidence type="ECO:0000313" key="2">
    <source>
        <dbReference type="Proteomes" id="UP001162060"/>
    </source>
</evidence>
<sequence>MAFKSSYQRLNKVLLERRVYDQGLATTKFETELTNLEDAFKKRGPNAEFFDTEEFWLLFHNLGVVNSRLADTHRVQLKELLLKRFDQKVLDDIGGMAIKSTDPLMHGFGKAVISKEKRESIDVEAARIRATEET</sequence>
<evidence type="ECO:0000313" key="1">
    <source>
        <dbReference type="EMBL" id="CAK7938111.1"/>
    </source>
</evidence>
<reference evidence="1" key="1">
    <citation type="submission" date="2024-01" db="EMBL/GenBank/DDBJ databases">
        <authorList>
            <person name="Webb A."/>
        </authorList>
    </citation>
    <scope>NUCLEOTIDE SEQUENCE</scope>
    <source>
        <strain evidence="1">Pm1</strain>
    </source>
</reference>